<proteinExistence type="predicted"/>
<evidence type="ECO:0000313" key="4">
    <source>
        <dbReference type="Proteomes" id="UP001153069"/>
    </source>
</evidence>
<gene>
    <name evidence="3" type="ORF">SEMRO_328_G118750.1</name>
</gene>
<dbReference type="Proteomes" id="UP001153069">
    <property type="component" value="Unassembled WGS sequence"/>
</dbReference>
<feature type="chain" id="PRO_5040277495" description="Transmembrane protein" evidence="2">
    <location>
        <begin position="34"/>
        <end position="284"/>
    </location>
</feature>
<comment type="caution">
    <text evidence="3">The sequence shown here is derived from an EMBL/GenBank/DDBJ whole genome shotgun (WGS) entry which is preliminary data.</text>
</comment>
<evidence type="ECO:0000256" key="2">
    <source>
        <dbReference type="SAM" id="SignalP"/>
    </source>
</evidence>
<reference evidence="3" key="1">
    <citation type="submission" date="2020-06" db="EMBL/GenBank/DDBJ databases">
        <authorList>
            <consortium name="Plant Systems Biology data submission"/>
        </authorList>
    </citation>
    <scope>NUCLEOTIDE SEQUENCE</scope>
    <source>
        <strain evidence="3">D6</strain>
    </source>
</reference>
<evidence type="ECO:0000256" key="1">
    <source>
        <dbReference type="SAM" id="MobiDB-lite"/>
    </source>
</evidence>
<protein>
    <recommendedName>
        <fullName evidence="5">Transmembrane protein</fullName>
    </recommendedName>
</protein>
<name>A0A9N8DSW2_9STRA</name>
<organism evidence="3 4">
    <name type="scientific">Seminavis robusta</name>
    <dbReference type="NCBI Taxonomy" id="568900"/>
    <lineage>
        <taxon>Eukaryota</taxon>
        <taxon>Sar</taxon>
        <taxon>Stramenopiles</taxon>
        <taxon>Ochrophyta</taxon>
        <taxon>Bacillariophyta</taxon>
        <taxon>Bacillariophyceae</taxon>
        <taxon>Bacillariophycidae</taxon>
        <taxon>Naviculales</taxon>
        <taxon>Naviculaceae</taxon>
        <taxon>Seminavis</taxon>
    </lineage>
</organism>
<sequence>MRCGRQCFRSSSWVVFLFAALLLISADMLEVRAFQPRNPERRTSETANDHSIPAHPTSDDFSRRQALISTASTFMAGLYPMPSTAGLLFSEPPKRQLELCIVSLLRIEYWALKASKDLQSDNPDIRKQRYLEARLASKALVTGKIGGGANYQVFTMNSLQLKDTLRDLVSYASMDLGKEERRRAQDLQTELVESFASVVEFDGLDGTLDGSPRSSLTITMYTENKATFVRRTLTEKVVPTTQALIRLFGPDVEARCVAYVQTTYKDELPVIDQPTPQDSASTAI</sequence>
<keyword evidence="4" id="KW-1185">Reference proteome</keyword>
<feature type="region of interest" description="Disordered" evidence="1">
    <location>
        <begin position="39"/>
        <end position="59"/>
    </location>
</feature>
<dbReference type="EMBL" id="CAICTM010000327">
    <property type="protein sequence ID" value="CAB9508011.1"/>
    <property type="molecule type" value="Genomic_DNA"/>
</dbReference>
<evidence type="ECO:0000313" key="3">
    <source>
        <dbReference type="EMBL" id="CAB9508011.1"/>
    </source>
</evidence>
<feature type="compositionally biased region" description="Basic and acidic residues" evidence="1">
    <location>
        <begin position="39"/>
        <end position="48"/>
    </location>
</feature>
<evidence type="ECO:0008006" key="5">
    <source>
        <dbReference type="Google" id="ProtNLM"/>
    </source>
</evidence>
<feature type="signal peptide" evidence="2">
    <location>
        <begin position="1"/>
        <end position="33"/>
    </location>
</feature>
<dbReference type="OrthoDB" id="46669at2759"/>
<dbReference type="AlphaFoldDB" id="A0A9N8DSW2"/>
<accession>A0A9N8DSW2</accession>
<keyword evidence="2" id="KW-0732">Signal</keyword>